<evidence type="ECO:0000313" key="2">
    <source>
        <dbReference type="EMBL" id="PWL19572.1"/>
    </source>
</evidence>
<gene>
    <name evidence="2" type="ORF">DKP76_03250</name>
</gene>
<dbReference type="EMBL" id="QGDB01000001">
    <property type="protein sequence ID" value="PWL19572.1"/>
    <property type="molecule type" value="Genomic_DNA"/>
</dbReference>
<comment type="caution">
    <text evidence="2">The sequence shown here is derived from an EMBL/GenBank/DDBJ whole genome shotgun (WGS) entry which is preliminary data.</text>
</comment>
<accession>A0A316JCJ3</accession>
<sequence>MNKNLSQITPFIIQNHIDNGHINISDIGNTIQFTCDPWEHIRTTQHATLFINSNAVASMQLISYKDRLASPPIFSLATANHFQSGQGYEIYIEVVEPDGSDNPNKSRSQSLFISIS</sequence>
<keyword evidence="3" id="KW-1185">Reference proteome</keyword>
<dbReference type="Proteomes" id="UP000245865">
    <property type="component" value="Unassembled WGS sequence"/>
</dbReference>
<evidence type="ECO:0000313" key="3">
    <source>
        <dbReference type="Proteomes" id="UP000245865"/>
    </source>
</evidence>
<dbReference type="AlphaFoldDB" id="A0A316JCJ3"/>
<reference evidence="2 3" key="1">
    <citation type="submission" date="2018-05" db="EMBL/GenBank/DDBJ databases">
        <title>Comparative genomic sequence analysis between strain HN4 and CCM 8460T (Falsochrobactrum ovis) will provide more evidence to prove that HN4 is a new species of Falsochrobactrum.</title>
        <authorList>
            <person name="Lyu W."/>
            <person name="Sun L."/>
            <person name="Yao L."/>
        </authorList>
    </citation>
    <scope>NUCLEOTIDE SEQUENCE [LARGE SCALE GENOMIC DNA]</scope>
    <source>
        <strain evidence="2 3">HN4</strain>
    </source>
</reference>
<proteinExistence type="predicted"/>
<name>A0A316JCJ3_9HYPH</name>
<feature type="compositionally biased region" description="Polar residues" evidence="1">
    <location>
        <begin position="101"/>
        <end position="116"/>
    </location>
</feature>
<organism evidence="2 3">
    <name type="scientific">Falsochrobactrum shanghaiense</name>
    <dbReference type="NCBI Taxonomy" id="2201899"/>
    <lineage>
        <taxon>Bacteria</taxon>
        <taxon>Pseudomonadati</taxon>
        <taxon>Pseudomonadota</taxon>
        <taxon>Alphaproteobacteria</taxon>
        <taxon>Hyphomicrobiales</taxon>
        <taxon>Brucellaceae</taxon>
        <taxon>Falsochrobactrum</taxon>
    </lineage>
</organism>
<feature type="region of interest" description="Disordered" evidence="1">
    <location>
        <begin position="97"/>
        <end position="116"/>
    </location>
</feature>
<protein>
    <submittedName>
        <fullName evidence="2">Uncharacterized protein</fullName>
    </submittedName>
</protein>
<evidence type="ECO:0000256" key="1">
    <source>
        <dbReference type="SAM" id="MobiDB-lite"/>
    </source>
</evidence>